<evidence type="ECO:0000256" key="4">
    <source>
        <dbReference type="ARBA" id="ARBA00012121"/>
    </source>
</evidence>
<dbReference type="InterPro" id="IPR027417">
    <property type="entry name" value="P-loop_NTPase"/>
</dbReference>
<dbReference type="STRING" id="133385.A0A2T9YVQ5"/>
<evidence type="ECO:0000256" key="9">
    <source>
        <dbReference type="ARBA" id="ARBA00022840"/>
    </source>
</evidence>
<evidence type="ECO:0000256" key="7">
    <source>
        <dbReference type="ARBA" id="ARBA00022741"/>
    </source>
</evidence>
<evidence type="ECO:0000256" key="3">
    <source>
        <dbReference type="ARBA" id="ARBA00007008"/>
    </source>
</evidence>
<dbReference type="SUPFAM" id="SSF52540">
    <property type="entry name" value="P-loop containing nucleoside triphosphate hydrolases"/>
    <property type="match status" value="1"/>
</dbReference>
<evidence type="ECO:0000256" key="11">
    <source>
        <dbReference type="RuleBase" id="RU004347"/>
    </source>
</evidence>
<evidence type="ECO:0000313" key="14">
    <source>
        <dbReference type="Proteomes" id="UP000245383"/>
    </source>
</evidence>
<evidence type="ECO:0000256" key="2">
    <source>
        <dbReference type="ARBA" id="ARBA00004806"/>
    </source>
</evidence>
<dbReference type="PANTHER" id="PTHR11055:SF1">
    <property type="entry name" value="PAPS SYNTHETASE, ISOFORM D"/>
    <property type="match status" value="1"/>
</dbReference>
<dbReference type="InterPro" id="IPR059117">
    <property type="entry name" value="APS_kinase_dom"/>
</dbReference>
<dbReference type="GO" id="GO:0019344">
    <property type="term" value="P:cysteine biosynthetic process"/>
    <property type="evidence" value="ECO:0007669"/>
    <property type="project" value="UniProtKB-KW"/>
</dbReference>
<dbReference type="CDD" id="cd02027">
    <property type="entry name" value="APSK"/>
    <property type="match status" value="1"/>
</dbReference>
<dbReference type="GO" id="GO:0070814">
    <property type="term" value="P:hydrogen sulfide biosynthetic process"/>
    <property type="evidence" value="ECO:0007669"/>
    <property type="project" value="UniProtKB-UniPathway"/>
</dbReference>
<dbReference type="FunFam" id="3.40.50.300:FF:000212">
    <property type="entry name" value="Adenylyl-sulfate kinase"/>
    <property type="match status" value="1"/>
</dbReference>
<comment type="function">
    <text evidence="11">Catalyzes the synthesis of activated sulfate.</text>
</comment>
<dbReference type="HAMAP" id="MF_00065">
    <property type="entry name" value="Adenylyl_sulf_kinase"/>
    <property type="match status" value="1"/>
</dbReference>
<keyword evidence="8 11" id="KW-0418">Kinase</keyword>
<evidence type="ECO:0000256" key="10">
    <source>
        <dbReference type="ARBA" id="ARBA00023192"/>
    </source>
</evidence>
<sequence length="203" mass="22588">MTAQNSKNISWHHSQVSRDSRESAFGNKGATIWLTGLSGSGKSTIAVALEKKLFDIGKKAYILDGDNVRFGLNKDLGFSEADRNENIRRISEVSRLFADASIICISSFISPYQKDRDDARTIHADSDLPFIEVFVNTPLEIAEQRDPKGLYIKARQGLIKDFTGISAPYEIPSNPEIILNTHELEIAQSVDNIISYLSDKNVI</sequence>
<dbReference type="GO" id="GO:0005524">
    <property type="term" value="F:ATP binding"/>
    <property type="evidence" value="ECO:0007669"/>
    <property type="project" value="UniProtKB-KW"/>
</dbReference>
<dbReference type="Gene3D" id="3.40.50.300">
    <property type="entry name" value="P-loop containing nucleotide triphosphate hydrolases"/>
    <property type="match status" value="1"/>
</dbReference>
<dbReference type="Pfam" id="PF01583">
    <property type="entry name" value="APS_kinase"/>
    <property type="match status" value="1"/>
</dbReference>
<dbReference type="UniPathway" id="UPA00140">
    <property type="reaction ID" value="UER00205"/>
</dbReference>
<evidence type="ECO:0000259" key="12">
    <source>
        <dbReference type="Pfam" id="PF01583"/>
    </source>
</evidence>
<name>A0A2T9YVQ5_9FUNG</name>
<organism evidence="13 14">
    <name type="scientific">Smittium simulii</name>
    <dbReference type="NCBI Taxonomy" id="133385"/>
    <lineage>
        <taxon>Eukaryota</taxon>
        <taxon>Fungi</taxon>
        <taxon>Fungi incertae sedis</taxon>
        <taxon>Zoopagomycota</taxon>
        <taxon>Kickxellomycotina</taxon>
        <taxon>Harpellomycetes</taxon>
        <taxon>Harpellales</taxon>
        <taxon>Legeriomycetaceae</taxon>
        <taxon>Smittium</taxon>
    </lineage>
</organism>
<dbReference type="PANTHER" id="PTHR11055">
    <property type="entry name" value="BIFUNCTIONAL 3'-PHOSPHOADENOSINE 5'-PHOSPHOSULFATE SYNTHASE"/>
    <property type="match status" value="1"/>
</dbReference>
<reference evidence="13 14" key="1">
    <citation type="journal article" date="2018" name="MBio">
        <title>Comparative Genomics Reveals the Core Gene Toolbox for the Fungus-Insect Symbiosis.</title>
        <authorList>
            <person name="Wang Y."/>
            <person name="Stata M."/>
            <person name="Wang W."/>
            <person name="Stajich J.E."/>
            <person name="White M.M."/>
            <person name="Moncalvo J.M."/>
        </authorList>
    </citation>
    <scope>NUCLEOTIDE SEQUENCE [LARGE SCALE GENOMIC DNA]</scope>
    <source>
        <strain evidence="13 14">SWE-8-4</strain>
    </source>
</reference>
<evidence type="ECO:0000313" key="13">
    <source>
        <dbReference type="EMBL" id="PVU96409.1"/>
    </source>
</evidence>
<accession>A0A2T9YVQ5</accession>
<dbReference type="NCBIfam" id="NF003013">
    <property type="entry name" value="PRK03846.1"/>
    <property type="match status" value="1"/>
</dbReference>
<evidence type="ECO:0000256" key="1">
    <source>
        <dbReference type="ARBA" id="ARBA00001823"/>
    </source>
</evidence>
<keyword evidence="10" id="KW-0028">Amino-acid biosynthesis</keyword>
<keyword evidence="14" id="KW-1185">Reference proteome</keyword>
<dbReference type="InterPro" id="IPR002891">
    <property type="entry name" value="APS"/>
</dbReference>
<dbReference type="GO" id="GO:0000103">
    <property type="term" value="P:sulfate assimilation"/>
    <property type="evidence" value="ECO:0007669"/>
    <property type="project" value="InterPro"/>
</dbReference>
<protein>
    <recommendedName>
        <fullName evidence="5 11">Adenylyl-sulfate kinase</fullName>
        <ecNumber evidence="4 11">2.7.1.25</ecNumber>
    </recommendedName>
</protein>
<keyword evidence="9 11" id="KW-0067">ATP-binding</keyword>
<feature type="domain" description="APS kinase" evidence="12">
    <location>
        <begin position="28"/>
        <end position="179"/>
    </location>
</feature>
<comment type="caution">
    <text evidence="13">The sequence shown here is derived from an EMBL/GenBank/DDBJ whole genome shotgun (WGS) entry which is preliminary data.</text>
</comment>
<evidence type="ECO:0000256" key="8">
    <source>
        <dbReference type="ARBA" id="ARBA00022777"/>
    </source>
</evidence>
<keyword evidence="10" id="KW-0198">Cysteine biosynthesis</keyword>
<evidence type="ECO:0000256" key="5">
    <source>
        <dbReference type="ARBA" id="ARBA00018163"/>
    </source>
</evidence>
<dbReference type="NCBIfam" id="TIGR00455">
    <property type="entry name" value="apsK"/>
    <property type="match status" value="1"/>
</dbReference>
<dbReference type="AlphaFoldDB" id="A0A2T9YVQ5"/>
<proteinExistence type="inferred from homology"/>
<evidence type="ECO:0000256" key="6">
    <source>
        <dbReference type="ARBA" id="ARBA00022679"/>
    </source>
</evidence>
<keyword evidence="6 11" id="KW-0808">Transferase</keyword>
<dbReference type="GO" id="GO:0004020">
    <property type="term" value="F:adenylylsulfate kinase activity"/>
    <property type="evidence" value="ECO:0007669"/>
    <property type="project" value="UniProtKB-EC"/>
</dbReference>
<comment type="catalytic activity">
    <reaction evidence="1 11">
        <text>adenosine 5'-phosphosulfate + ATP = 3'-phosphoadenylyl sulfate + ADP + H(+)</text>
        <dbReference type="Rhea" id="RHEA:24152"/>
        <dbReference type="ChEBI" id="CHEBI:15378"/>
        <dbReference type="ChEBI" id="CHEBI:30616"/>
        <dbReference type="ChEBI" id="CHEBI:58243"/>
        <dbReference type="ChEBI" id="CHEBI:58339"/>
        <dbReference type="ChEBI" id="CHEBI:456216"/>
        <dbReference type="EC" id="2.7.1.25"/>
    </reaction>
</comment>
<dbReference type="OrthoDB" id="506431at2759"/>
<dbReference type="EC" id="2.7.1.25" evidence="4 11"/>
<dbReference type="Proteomes" id="UP000245383">
    <property type="component" value="Unassembled WGS sequence"/>
</dbReference>
<comment type="similarity">
    <text evidence="3 11">Belongs to the APS kinase family.</text>
</comment>
<keyword evidence="7 11" id="KW-0547">Nucleotide-binding</keyword>
<comment type="pathway">
    <text evidence="2 11">Sulfur metabolism; hydrogen sulfide biosynthesis; sulfite from sulfate: step 2/3.</text>
</comment>
<dbReference type="EMBL" id="MBFR01000033">
    <property type="protein sequence ID" value="PVU96409.1"/>
    <property type="molecule type" value="Genomic_DNA"/>
</dbReference>
<gene>
    <name evidence="13" type="ORF">BB561_001194</name>
</gene>